<protein>
    <recommendedName>
        <fullName evidence="3">Translocation and assembly module subunit TamA</fullName>
    </recommendedName>
    <alternativeName>
        <fullName evidence="9">Autotransporter assembly factor TamA</fullName>
    </alternativeName>
</protein>
<dbReference type="PATRIC" id="fig|1543721.4.peg.3746"/>
<dbReference type="Pfam" id="PF01103">
    <property type="entry name" value="Omp85"/>
    <property type="match status" value="1"/>
</dbReference>
<feature type="domain" description="TamA POTRA" evidence="13">
    <location>
        <begin position="41"/>
        <end position="116"/>
    </location>
</feature>
<reference evidence="14 15" key="1">
    <citation type="journal article" date="2015" name="Genome Announc.">
        <title>Complete Genome Sequence of Sedimenticola thiotaurini Strain SIP-G1, a Polyphosphate- and Polyhydroxyalkanoate-Accumulating Sulfur-Oxidizing Gammaproteobacterium Isolated from Salt Marsh Sediments.</title>
        <authorList>
            <person name="Flood B.E."/>
            <person name="Jones D.S."/>
            <person name="Bailey J.V."/>
        </authorList>
    </citation>
    <scope>NUCLEOTIDE SEQUENCE [LARGE SCALE GENOMIC DNA]</scope>
    <source>
        <strain evidence="14 15">SIP-G1</strain>
    </source>
</reference>
<dbReference type="GO" id="GO:0009306">
    <property type="term" value="P:protein secretion"/>
    <property type="evidence" value="ECO:0007669"/>
    <property type="project" value="TreeGrafter"/>
</dbReference>
<comment type="subunit">
    <text evidence="10">Interacts with TamB to form the translocation and assembly module (TAM).</text>
</comment>
<dbReference type="AlphaFoldDB" id="A0A0F7K051"/>
<evidence type="ECO:0000256" key="1">
    <source>
        <dbReference type="ARBA" id="ARBA00004442"/>
    </source>
</evidence>
<keyword evidence="6" id="KW-0732">Signal</keyword>
<dbReference type="PANTHER" id="PTHR12815">
    <property type="entry name" value="SORTING AND ASSEMBLY MACHINERY SAMM50 PROTEIN FAMILY MEMBER"/>
    <property type="match status" value="1"/>
</dbReference>
<evidence type="ECO:0000259" key="12">
    <source>
        <dbReference type="Pfam" id="PF07244"/>
    </source>
</evidence>
<evidence type="ECO:0000259" key="11">
    <source>
        <dbReference type="Pfam" id="PF01103"/>
    </source>
</evidence>
<comment type="similarity">
    <text evidence="2">Belongs to the TamA family.</text>
</comment>
<evidence type="ECO:0000256" key="2">
    <source>
        <dbReference type="ARBA" id="ARBA00010248"/>
    </source>
</evidence>
<evidence type="ECO:0000259" key="13">
    <source>
        <dbReference type="Pfam" id="PF17243"/>
    </source>
</evidence>
<dbReference type="InterPro" id="IPR010827">
    <property type="entry name" value="BamA/TamA_POTRA"/>
</dbReference>
<feature type="domain" description="Bacterial surface antigen (D15)" evidence="11">
    <location>
        <begin position="390"/>
        <end position="585"/>
    </location>
</feature>
<feature type="domain" description="POTRA" evidence="12">
    <location>
        <begin position="214"/>
        <end position="272"/>
    </location>
</feature>
<organism evidence="14 15">
    <name type="scientific">Sedimenticola thiotaurini</name>
    <dbReference type="NCBI Taxonomy" id="1543721"/>
    <lineage>
        <taxon>Bacteria</taxon>
        <taxon>Pseudomonadati</taxon>
        <taxon>Pseudomonadota</taxon>
        <taxon>Gammaproteobacteria</taxon>
        <taxon>Chromatiales</taxon>
        <taxon>Sedimenticolaceae</taxon>
        <taxon>Sedimenticola</taxon>
    </lineage>
</organism>
<accession>A0A0F7K051</accession>
<sequence length="588" mass="65482">MTLMSFIQPLRAGSWKWLVLPLPLFWLILTCPVAAAAEPSIDLVGVSGALRDNMLAGLSLASESCDAPAWRVKRLFRRADEELSRAARALGYYRIKLEKKLEFKAPCWQARFTIDPGNPLLLEQVTIRIEGEAEDDPVFKKLLRNTPVRPGSPVHHGHYETLKADIERVAAERGYFDGRFVQRELRVEPSANRAAVLLHYLSGQRYRIGTLELDQQAYEPELLTRYMKIKPGDPYDSAAIATLHQALADSGFFERVSVKPDYEGAVDGEIDVQVVLEPVKRTAYRIGIGAATDTGPRLSLAYDRRRVNRLGHRLQSKLTLSDVDNSLGVEYLIPMQEPHIDQFSIRAGYQELDTDSTTSDTTTIGVRALGMRGGWNETRYIDWVSEDSVIGGEESSATLLVPGISWNRTQADQRMRPRKGSRLNLELRGSYESAFSDASFAQLLASGKWIRPLGRGRLLLRADTGISLTDNFTDLPASYRFFAGGDQSVRGYEYQSLGPQDSDGDVVGGRYLLSTSIEYEYPIQGAWSAALFVDAGNAFDAWSDGLKESAGIGLRWRSPVGPIRLDLAIPSDRSQDSFRIHFSMGPDL</sequence>
<evidence type="ECO:0000256" key="10">
    <source>
        <dbReference type="ARBA" id="ARBA00093548"/>
    </source>
</evidence>
<evidence type="ECO:0000313" key="15">
    <source>
        <dbReference type="Proteomes" id="UP000034410"/>
    </source>
</evidence>
<dbReference type="EMBL" id="CP011412">
    <property type="protein sequence ID" value="AKH21936.1"/>
    <property type="molecule type" value="Genomic_DNA"/>
</dbReference>
<dbReference type="Proteomes" id="UP000034410">
    <property type="component" value="Chromosome"/>
</dbReference>
<dbReference type="GO" id="GO:0009279">
    <property type="term" value="C:cell outer membrane"/>
    <property type="evidence" value="ECO:0007669"/>
    <property type="project" value="UniProtKB-SubCell"/>
</dbReference>
<keyword evidence="15" id="KW-1185">Reference proteome</keyword>
<evidence type="ECO:0000313" key="14">
    <source>
        <dbReference type="EMBL" id="AKH21936.1"/>
    </source>
</evidence>
<evidence type="ECO:0000256" key="7">
    <source>
        <dbReference type="ARBA" id="ARBA00023136"/>
    </source>
</evidence>
<dbReference type="KEGG" id="seds:AAY24_18090"/>
<evidence type="ECO:0000256" key="4">
    <source>
        <dbReference type="ARBA" id="ARBA00022452"/>
    </source>
</evidence>
<keyword evidence="5" id="KW-0812">Transmembrane</keyword>
<evidence type="ECO:0000256" key="3">
    <source>
        <dbReference type="ARBA" id="ARBA00015419"/>
    </source>
</evidence>
<evidence type="ECO:0000256" key="8">
    <source>
        <dbReference type="ARBA" id="ARBA00023237"/>
    </source>
</evidence>
<comment type="subcellular location">
    <subcellularLocation>
        <location evidence="1">Cell outer membrane</location>
    </subcellularLocation>
</comment>
<name>A0A0F7K051_9GAMM</name>
<keyword evidence="8" id="KW-0998">Cell outer membrane</keyword>
<dbReference type="GO" id="GO:0097347">
    <property type="term" value="C:TAM protein secretion complex"/>
    <property type="evidence" value="ECO:0007669"/>
    <property type="project" value="TreeGrafter"/>
</dbReference>
<keyword evidence="4" id="KW-1134">Transmembrane beta strand</keyword>
<dbReference type="InterPro" id="IPR035243">
    <property type="entry name" value="TamA_POTRA_Dom_1"/>
</dbReference>
<dbReference type="OrthoDB" id="9803054at2"/>
<keyword evidence="7" id="KW-0472">Membrane</keyword>
<evidence type="ECO:0000256" key="6">
    <source>
        <dbReference type="ARBA" id="ARBA00022729"/>
    </source>
</evidence>
<dbReference type="PANTHER" id="PTHR12815:SF47">
    <property type="entry name" value="TRANSLOCATION AND ASSEMBLY MODULE SUBUNIT TAMA"/>
    <property type="match status" value="1"/>
</dbReference>
<proteinExistence type="inferred from homology"/>
<dbReference type="InterPro" id="IPR039910">
    <property type="entry name" value="D15-like"/>
</dbReference>
<dbReference type="Pfam" id="PF17243">
    <property type="entry name" value="POTRA_TamA_1"/>
    <property type="match status" value="1"/>
</dbReference>
<gene>
    <name evidence="14" type="ORF">AAY24_18090</name>
</gene>
<evidence type="ECO:0000256" key="9">
    <source>
        <dbReference type="ARBA" id="ARBA00033063"/>
    </source>
</evidence>
<dbReference type="Pfam" id="PF07244">
    <property type="entry name" value="POTRA"/>
    <property type="match status" value="1"/>
</dbReference>
<dbReference type="Gene3D" id="2.40.160.50">
    <property type="entry name" value="membrane protein fhac: a member of the omp85/tpsb transporter family"/>
    <property type="match status" value="1"/>
</dbReference>
<evidence type="ECO:0000256" key="5">
    <source>
        <dbReference type="ARBA" id="ARBA00022692"/>
    </source>
</evidence>
<dbReference type="InterPro" id="IPR000184">
    <property type="entry name" value="Bac_surfAg_D15"/>
</dbReference>
<dbReference type="Gene3D" id="3.10.20.310">
    <property type="entry name" value="membrane protein fhac"/>
    <property type="match status" value="3"/>
</dbReference>